<comment type="similarity">
    <text evidence="2 6">Belongs to the elicitin family.</text>
</comment>
<evidence type="ECO:0000313" key="9">
    <source>
        <dbReference type="Proteomes" id="UP000030762"/>
    </source>
</evidence>
<dbReference type="GO" id="GO:0005576">
    <property type="term" value="C:extracellular region"/>
    <property type="evidence" value="ECO:0007669"/>
    <property type="project" value="UniProtKB-SubCell"/>
</dbReference>
<dbReference type="SUPFAM" id="SSF48647">
    <property type="entry name" value="Fungal elicitin"/>
    <property type="match status" value="1"/>
</dbReference>
<accession>T0Q914</accession>
<evidence type="ECO:0000256" key="4">
    <source>
        <dbReference type="ARBA" id="ARBA00022978"/>
    </source>
</evidence>
<keyword evidence="9" id="KW-1185">Reference proteome</keyword>
<feature type="signal peptide" evidence="7">
    <location>
        <begin position="1"/>
        <end position="22"/>
    </location>
</feature>
<dbReference type="GO" id="GO:0052040">
    <property type="term" value="P:symbiont-mediated perturbation of host programmed cell death"/>
    <property type="evidence" value="ECO:0007669"/>
    <property type="project" value="UniProtKB-UniRule"/>
</dbReference>
<dbReference type="VEuPathDB" id="FungiDB:SDRG_11084"/>
<evidence type="ECO:0000256" key="3">
    <source>
        <dbReference type="ARBA" id="ARBA00022525"/>
    </source>
</evidence>
<dbReference type="Pfam" id="PF00964">
    <property type="entry name" value="Elicitin"/>
    <property type="match status" value="1"/>
</dbReference>
<evidence type="ECO:0000256" key="5">
    <source>
        <dbReference type="ARBA" id="ARBA00023157"/>
    </source>
</evidence>
<keyword evidence="4 6" id="KW-0928">Hypersensitive response elicitation</keyword>
<dbReference type="OrthoDB" id="76892at2759"/>
<reference evidence="8 9" key="1">
    <citation type="submission" date="2012-04" db="EMBL/GenBank/DDBJ databases">
        <title>The Genome Sequence of Saprolegnia declina VS20.</title>
        <authorList>
            <consortium name="The Broad Institute Genome Sequencing Platform"/>
            <person name="Russ C."/>
            <person name="Nusbaum C."/>
            <person name="Tyler B."/>
            <person name="van West P."/>
            <person name="Dieguez-Uribeondo J."/>
            <person name="de Bruijn I."/>
            <person name="Tripathy S."/>
            <person name="Jiang R."/>
            <person name="Young S.K."/>
            <person name="Zeng Q."/>
            <person name="Gargeya S."/>
            <person name="Fitzgerald M."/>
            <person name="Haas B."/>
            <person name="Abouelleil A."/>
            <person name="Alvarado L."/>
            <person name="Arachchi H.M."/>
            <person name="Berlin A."/>
            <person name="Chapman S.B."/>
            <person name="Goldberg J."/>
            <person name="Griggs A."/>
            <person name="Gujja S."/>
            <person name="Hansen M."/>
            <person name="Howarth C."/>
            <person name="Imamovic A."/>
            <person name="Larimer J."/>
            <person name="McCowen C."/>
            <person name="Montmayeur A."/>
            <person name="Murphy C."/>
            <person name="Neiman D."/>
            <person name="Pearson M."/>
            <person name="Priest M."/>
            <person name="Roberts A."/>
            <person name="Saif S."/>
            <person name="Shea T."/>
            <person name="Sisk P."/>
            <person name="Sykes S."/>
            <person name="Wortman J."/>
            <person name="Nusbaum C."/>
            <person name="Birren B."/>
        </authorList>
    </citation>
    <scope>NUCLEOTIDE SEQUENCE [LARGE SCALE GENOMIC DNA]</scope>
    <source>
        <strain evidence="8 9">VS20</strain>
    </source>
</reference>
<evidence type="ECO:0000256" key="6">
    <source>
        <dbReference type="RuleBase" id="RU368111"/>
    </source>
</evidence>
<protein>
    <recommendedName>
        <fullName evidence="6">Elicitin</fullName>
    </recommendedName>
</protein>
<dbReference type="InterPro" id="IPR002200">
    <property type="entry name" value="Elicitin"/>
</dbReference>
<evidence type="ECO:0000256" key="2">
    <source>
        <dbReference type="ARBA" id="ARBA00009544"/>
    </source>
</evidence>
<keyword evidence="3 6" id="KW-0964">Secreted</keyword>
<evidence type="ECO:0000313" key="8">
    <source>
        <dbReference type="EMBL" id="EQC31156.1"/>
    </source>
</evidence>
<dbReference type="EMBL" id="JH767170">
    <property type="protein sequence ID" value="EQC31156.1"/>
    <property type="molecule type" value="Genomic_DNA"/>
</dbReference>
<gene>
    <name evidence="8" type="ORF">SDRG_11084</name>
</gene>
<dbReference type="RefSeq" id="XP_008615329.1">
    <property type="nucleotide sequence ID" value="XM_008617107.1"/>
</dbReference>
<dbReference type="AlphaFoldDB" id="T0Q914"/>
<name>T0Q914_SAPDV</name>
<comment type="function">
    <text evidence="6">Induces local and distal defense responses (incompatible hypersensitive reaction) in plants from the solanaceae and cruciferae families. Elicits leaf necrosis and causes the accumulation of pathogenesis-related proteins. Might interact with the lipidic molecules of the plasma membrane.</text>
</comment>
<keyword evidence="5 6" id="KW-1015">Disulfide bond</keyword>
<dbReference type="OMA" id="NYANCQK"/>
<sequence length="156" mass="15818">MARRLLPFVLLAFAYTVSSVVGDACSSTILVPVLLPVLSKPNYANCQKDSGVPLSLTGNLPSPANLAIIGATKSCVAFYDDVQAAVNSAGVTCTVNGQSVSNFVGTSITTFVTNLNAYMSATTAPPAGSKPLNNSASLAALSSVTLTLLAAAHLVL</sequence>
<dbReference type="Gene3D" id="1.10.239.10">
    <property type="entry name" value="Elicitin domain"/>
    <property type="match status" value="1"/>
</dbReference>
<evidence type="ECO:0000256" key="1">
    <source>
        <dbReference type="ARBA" id="ARBA00004613"/>
    </source>
</evidence>
<dbReference type="InParanoid" id="T0Q914"/>
<dbReference type="GeneID" id="19951811"/>
<comment type="subcellular location">
    <subcellularLocation>
        <location evidence="1 6">Secreted</location>
    </subcellularLocation>
</comment>
<keyword evidence="7" id="KW-0732">Signal</keyword>
<proteinExistence type="inferred from homology"/>
<feature type="chain" id="PRO_5004583074" description="Elicitin" evidence="7">
    <location>
        <begin position="23"/>
        <end position="156"/>
    </location>
</feature>
<dbReference type="Proteomes" id="UP000030762">
    <property type="component" value="Unassembled WGS sequence"/>
</dbReference>
<evidence type="ECO:0000256" key="7">
    <source>
        <dbReference type="SAM" id="SignalP"/>
    </source>
</evidence>
<organism evidence="8 9">
    <name type="scientific">Saprolegnia diclina (strain VS20)</name>
    <dbReference type="NCBI Taxonomy" id="1156394"/>
    <lineage>
        <taxon>Eukaryota</taxon>
        <taxon>Sar</taxon>
        <taxon>Stramenopiles</taxon>
        <taxon>Oomycota</taxon>
        <taxon>Saprolegniomycetes</taxon>
        <taxon>Saprolegniales</taxon>
        <taxon>Saprolegniaceae</taxon>
        <taxon>Saprolegnia</taxon>
    </lineage>
</organism>
<dbReference type="InterPro" id="IPR036470">
    <property type="entry name" value="Elicitin_sf"/>
</dbReference>